<gene>
    <name evidence="2" type="ORF">EVOR1521_LOCUS18497</name>
</gene>
<dbReference type="Proteomes" id="UP001178507">
    <property type="component" value="Unassembled WGS sequence"/>
</dbReference>
<accession>A0AA36ITG9</accession>
<reference evidence="2" key="1">
    <citation type="submission" date="2023-08" db="EMBL/GenBank/DDBJ databases">
        <authorList>
            <person name="Chen Y."/>
            <person name="Shah S."/>
            <person name="Dougan E. K."/>
            <person name="Thang M."/>
            <person name="Chan C."/>
        </authorList>
    </citation>
    <scope>NUCLEOTIDE SEQUENCE</scope>
</reference>
<feature type="signal peptide" evidence="1">
    <location>
        <begin position="1"/>
        <end position="22"/>
    </location>
</feature>
<organism evidence="2 3">
    <name type="scientific">Effrenium voratum</name>
    <dbReference type="NCBI Taxonomy" id="2562239"/>
    <lineage>
        <taxon>Eukaryota</taxon>
        <taxon>Sar</taxon>
        <taxon>Alveolata</taxon>
        <taxon>Dinophyceae</taxon>
        <taxon>Suessiales</taxon>
        <taxon>Symbiodiniaceae</taxon>
        <taxon>Effrenium</taxon>
    </lineage>
</organism>
<name>A0AA36ITG9_9DINO</name>
<proteinExistence type="predicted"/>
<evidence type="ECO:0000313" key="2">
    <source>
        <dbReference type="EMBL" id="CAJ1393678.1"/>
    </source>
</evidence>
<sequence>MSSRWLQAAVAAASFLLVHIHAQTVPECQGTMINCGEEGAGDDPCSISTACTKTFHTCPTKGAFRQCGMGRGQCAAEGACNIRCWGRRVGYASCAEVPVDSCQDAFAVDASGNGMHCMLKSKSECGDRLSCFPPPQPVQTA</sequence>
<comment type="caution">
    <text evidence="2">The sequence shown here is derived from an EMBL/GenBank/DDBJ whole genome shotgun (WGS) entry which is preliminary data.</text>
</comment>
<protein>
    <submittedName>
        <fullName evidence="2">Uncharacterized protein</fullName>
    </submittedName>
</protein>
<evidence type="ECO:0000256" key="1">
    <source>
        <dbReference type="SAM" id="SignalP"/>
    </source>
</evidence>
<keyword evidence="1" id="KW-0732">Signal</keyword>
<evidence type="ECO:0000313" key="3">
    <source>
        <dbReference type="Proteomes" id="UP001178507"/>
    </source>
</evidence>
<keyword evidence="3" id="KW-1185">Reference proteome</keyword>
<dbReference type="AlphaFoldDB" id="A0AA36ITG9"/>
<feature type="chain" id="PRO_5041416856" evidence="1">
    <location>
        <begin position="23"/>
        <end position="141"/>
    </location>
</feature>
<dbReference type="EMBL" id="CAUJNA010002624">
    <property type="protein sequence ID" value="CAJ1393678.1"/>
    <property type="molecule type" value="Genomic_DNA"/>
</dbReference>